<keyword evidence="4" id="KW-1185">Reference proteome</keyword>
<evidence type="ECO:0000313" key="4">
    <source>
        <dbReference type="Proteomes" id="UP001159428"/>
    </source>
</evidence>
<feature type="compositionally biased region" description="Basic residues" evidence="1">
    <location>
        <begin position="324"/>
        <end position="338"/>
    </location>
</feature>
<feature type="non-terminal residue" evidence="3">
    <location>
        <position position="559"/>
    </location>
</feature>
<feature type="domain" description="C2 NT-type" evidence="2">
    <location>
        <begin position="8"/>
        <end position="161"/>
    </location>
</feature>
<dbReference type="PROSITE" id="PS51840">
    <property type="entry name" value="C2_NT"/>
    <property type="match status" value="1"/>
</dbReference>
<dbReference type="Proteomes" id="UP001159428">
    <property type="component" value="Unassembled WGS sequence"/>
</dbReference>
<feature type="region of interest" description="Disordered" evidence="1">
    <location>
        <begin position="187"/>
        <end position="364"/>
    </location>
</feature>
<reference evidence="3 4" key="1">
    <citation type="submission" date="2022-05" db="EMBL/GenBank/DDBJ databases">
        <authorList>
            <consortium name="Genoscope - CEA"/>
            <person name="William W."/>
        </authorList>
    </citation>
    <scope>NUCLEOTIDE SEQUENCE [LARGE SCALE GENOMIC DNA]</scope>
</reference>
<name>A0AAU9XG97_9CNID</name>
<feature type="compositionally biased region" description="Basic and acidic residues" evidence="1">
    <location>
        <begin position="271"/>
        <end position="280"/>
    </location>
</feature>
<feature type="compositionally biased region" description="Polar residues" evidence="1">
    <location>
        <begin position="309"/>
        <end position="322"/>
    </location>
</feature>
<feature type="compositionally biased region" description="Basic residues" evidence="1">
    <location>
        <begin position="197"/>
        <end position="211"/>
    </location>
</feature>
<evidence type="ECO:0000259" key="2">
    <source>
        <dbReference type="PROSITE" id="PS51840"/>
    </source>
</evidence>
<feature type="compositionally biased region" description="Basic and acidic residues" evidence="1">
    <location>
        <begin position="249"/>
        <end position="258"/>
    </location>
</feature>
<dbReference type="EMBL" id="CALNXJ010000043">
    <property type="protein sequence ID" value="CAH3147349.1"/>
    <property type="molecule type" value="Genomic_DNA"/>
</dbReference>
<feature type="compositionally biased region" description="Basic and acidic residues" evidence="1">
    <location>
        <begin position="187"/>
        <end position="196"/>
    </location>
</feature>
<gene>
    <name evidence="3" type="ORF">PMEA_00023340</name>
</gene>
<organism evidence="3 4">
    <name type="scientific">Pocillopora meandrina</name>
    <dbReference type="NCBI Taxonomy" id="46732"/>
    <lineage>
        <taxon>Eukaryota</taxon>
        <taxon>Metazoa</taxon>
        <taxon>Cnidaria</taxon>
        <taxon>Anthozoa</taxon>
        <taxon>Hexacorallia</taxon>
        <taxon>Scleractinia</taxon>
        <taxon>Astrocoeniina</taxon>
        <taxon>Pocilloporidae</taxon>
        <taxon>Pocillopora</taxon>
    </lineage>
</organism>
<dbReference type="InterPro" id="IPR019448">
    <property type="entry name" value="NT-C2"/>
</dbReference>
<evidence type="ECO:0000256" key="1">
    <source>
        <dbReference type="SAM" id="MobiDB-lite"/>
    </source>
</evidence>
<comment type="caution">
    <text evidence="3">The sequence shown here is derived from an EMBL/GenBank/DDBJ whole genome shotgun (WGS) entry which is preliminary data.</text>
</comment>
<protein>
    <recommendedName>
        <fullName evidence="2">C2 NT-type domain-containing protein</fullName>
    </recommendedName>
</protein>
<dbReference type="AlphaFoldDB" id="A0AAU9XG97"/>
<evidence type="ECO:0000313" key="3">
    <source>
        <dbReference type="EMBL" id="CAH3147349.1"/>
    </source>
</evidence>
<sequence>MACVLIPFPREKARTDNFLITASVSLLDVELRKKRWYPHKLAVFWKKRKAKYSTKPVAWFGGIKNGNRGVHVWPEPDPVDSKLTLLKNQEEEMTEYQEKQWNIFICNVSHSVRHQLLATGCIDISNYIKERPGKLDVTVTLKPAIKKVVSGKIEFELSWVMQENDQVIHPTDEEIWEEIMQEVREEQARRKAEGKTAKYKSLKKRRSRKRGCSSGTDITAEEDKKKDKNTEFAENNEFGGSSGTDIAPGEDKKKDKNNEFGCSSGTDIAPGEDKKKDKNNEFGCSSGTDIAAEEDKKSNEQQGGIFPSNRPQMDPSSGSNTKVRPGKFRRQASPHHAPHNSVLPKTYPSVSQVLPSDSEEKKEVLSKRKLRKTVRFQIDGQPEVLHPGVDDEEALDTLSVLRDENSCKLCFVFASHAKGTGAQICLFFFFLLDLVFSSGSQLHSELASYVEEELKFVEDELFSSKEVCSKVKLEMQKAMSSDHQEKFESLNQSWLILDRFHSKAMKRKDLLALDKGKNIGNCLNLLCSDLRGLSEVKGWWKTDQNIAQEKRVAELIDAI</sequence>
<proteinExistence type="predicted"/>
<feature type="compositionally biased region" description="Basic and acidic residues" evidence="1">
    <location>
        <begin position="221"/>
        <end position="231"/>
    </location>
</feature>
<accession>A0AAU9XG97</accession>